<keyword evidence="4 7" id="KW-1133">Transmembrane helix</keyword>
<evidence type="ECO:0000256" key="7">
    <source>
        <dbReference type="SAM" id="Phobius"/>
    </source>
</evidence>
<dbReference type="EMBL" id="OV651825">
    <property type="protein sequence ID" value="CAH1102556.1"/>
    <property type="molecule type" value="Genomic_DNA"/>
</dbReference>
<evidence type="ECO:0000256" key="3">
    <source>
        <dbReference type="ARBA" id="ARBA00022692"/>
    </source>
</evidence>
<evidence type="ECO:0000313" key="8">
    <source>
        <dbReference type="EMBL" id="CAH1102556.1"/>
    </source>
</evidence>
<dbReference type="OrthoDB" id="203099at2759"/>
<dbReference type="PANTHER" id="PTHR21355">
    <property type="entry name" value="G-PROTEIN COUPLED RECEPTOR-ASSOCIATED PROTEIN LMBRD2"/>
    <property type="match status" value="1"/>
</dbReference>
<proteinExistence type="inferred from homology"/>
<dbReference type="PANTHER" id="PTHR21355:SF0">
    <property type="entry name" value="G-PROTEIN COUPLED RECEPTOR-ASSOCIATED PROTEIN LMBRD2"/>
    <property type="match status" value="1"/>
</dbReference>
<dbReference type="InterPro" id="IPR051584">
    <property type="entry name" value="GPCR-associated_LMBR1"/>
</dbReference>
<evidence type="ECO:0000256" key="2">
    <source>
        <dbReference type="ARBA" id="ARBA00010487"/>
    </source>
</evidence>
<feature type="transmembrane region" description="Helical" evidence="7">
    <location>
        <begin position="187"/>
        <end position="203"/>
    </location>
</feature>
<protein>
    <recommendedName>
        <fullName evidence="10">LMBR1 domain-containing protein 2 homolog</fullName>
    </recommendedName>
</protein>
<evidence type="ECO:0008006" key="10">
    <source>
        <dbReference type="Google" id="ProtNLM"/>
    </source>
</evidence>
<evidence type="ECO:0000256" key="1">
    <source>
        <dbReference type="ARBA" id="ARBA00004141"/>
    </source>
</evidence>
<dbReference type="AlphaFoldDB" id="A0A9P0CJC1"/>
<gene>
    <name evidence="8" type="ORF">PSYICH_LOCUS4014</name>
</gene>
<keyword evidence="5 7" id="KW-0472">Membrane</keyword>
<comment type="similarity">
    <text evidence="2">Belongs to the LIMR family.</text>
</comment>
<organism evidence="8 9">
    <name type="scientific">Psylliodes chrysocephalus</name>
    <dbReference type="NCBI Taxonomy" id="3402493"/>
    <lineage>
        <taxon>Eukaryota</taxon>
        <taxon>Metazoa</taxon>
        <taxon>Ecdysozoa</taxon>
        <taxon>Arthropoda</taxon>
        <taxon>Hexapoda</taxon>
        <taxon>Insecta</taxon>
        <taxon>Pterygota</taxon>
        <taxon>Neoptera</taxon>
        <taxon>Endopterygota</taxon>
        <taxon>Coleoptera</taxon>
        <taxon>Polyphaga</taxon>
        <taxon>Cucujiformia</taxon>
        <taxon>Chrysomeloidea</taxon>
        <taxon>Chrysomelidae</taxon>
        <taxon>Galerucinae</taxon>
        <taxon>Alticini</taxon>
        <taxon>Psylliodes</taxon>
    </lineage>
</organism>
<feature type="transmembrane region" description="Helical" evidence="7">
    <location>
        <begin position="149"/>
        <end position="167"/>
    </location>
</feature>
<dbReference type="InterPro" id="IPR006876">
    <property type="entry name" value="LMBR1-like_membr_prot"/>
</dbReference>
<dbReference type="Pfam" id="PF04791">
    <property type="entry name" value="LMBR1"/>
    <property type="match status" value="1"/>
</dbReference>
<sequence length="699" mass="81160">MSYTPLVSTILLSFLLSATVLYRYGNWFRHRIFVTLTVLLAWYCSFLIIFALPLDVISTVYRQCSVPNITILNTEDDVNSLEISTNGTIACEPPWTNLPERVFTNLWRTVYWSTQFLTWLVMPMMQSYIKAGDFSIKGKLKSALIDNAIYYGSYLLICGVLLVYLALKPGIDLDWSKLKAIASSASNTWGLFLLVLLLGYALVEVPRRLWNKSNHSLTLTESYFKAAKLSCDKCEAEETVDDVLESLQAVSLAVRPGHPLYLYLETILQKVPTELQERMKRRQLPDDTPTDAPSEKALIRLHKQTIKSLQVLQRTETQWNLMVEKVLELEDTLKNQIARDRVFKRTFEKRHSWFKRYIYTSRIEWYWKCVLYCYTQKLLAIMAGVFSVCVVWSEVTFFNVHPPLSIFAVIVNAAKHNYDYFTIEILSTMIILYLCYCAFSTVLKIRVLNLYYLAPHHQTNEYSLIFSGMMLSRLTPPLCLNFLGLIHMDSHVIESQVMETSYTQIMGHMDVIGIISHGFNIYFPMAILVFCFATYFSLGSRILSMIGFHQFIGDDEMTTDLVEEGRELIKREKRRKQRLEESSSRRREYQERFPSTGRFRQPRSSIEDRQMDNLENSRTSLRDAHGLDSYNGTRYTSEVDTRFPPNEDEIDARFGASTRINERFSNTNELDPRFSDSYQLDGFYRNRVGGSPRGFFDDV</sequence>
<feature type="transmembrane region" description="Helical" evidence="7">
    <location>
        <begin position="378"/>
        <end position="400"/>
    </location>
</feature>
<accession>A0A9P0CJC1</accession>
<comment type="subcellular location">
    <subcellularLocation>
        <location evidence="1">Membrane</location>
        <topology evidence="1">Multi-pass membrane protein</topology>
    </subcellularLocation>
</comment>
<feature type="transmembrane region" description="Helical" evidence="7">
    <location>
        <begin position="32"/>
        <end position="52"/>
    </location>
</feature>
<keyword evidence="3 7" id="KW-0812">Transmembrane</keyword>
<dbReference type="Proteomes" id="UP001153636">
    <property type="component" value="Chromosome 13"/>
</dbReference>
<feature type="transmembrane region" description="Helical" evidence="7">
    <location>
        <begin position="519"/>
        <end position="538"/>
    </location>
</feature>
<evidence type="ECO:0000256" key="6">
    <source>
        <dbReference type="SAM" id="MobiDB-lite"/>
    </source>
</evidence>
<reference evidence="8" key="1">
    <citation type="submission" date="2022-01" db="EMBL/GenBank/DDBJ databases">
        <authorList>
            <person name="King R."/>
        </authorList>
    </citation>
    <scope>NUCLEOTIDE SEQUENCE</scope>
</reference>
<dbReference type="GO" id="GO:0016020">
    <property type="term" value="C:membrane"/>
    <property type="evidence" value="ECO:0007669"/>
    <property type="project" value="UniProtKB-SubCell"/>
</dbReference>
<feature type="transmembrane region" description="Helical" evidence="7">
    <location>
        <begin position="6"/>
        <end position="25"/>
    </location>
</feature>
<keyword evidence="9" id="KW-1185">Reference proteome</keyword>
<feature type="transmembrane region" description="Helical" evidence="7">
    <location>
        <begin position="420"/>
        <end position="443"/>
    </location>
</feature>
<feature type="compositionally biased region" description="Basic and acidic residues" evidence="6">
    <location>
        <begin position="578"/>
        <end position="591"/>
    </location>
</feature>
<name>A0A9P0CJC1_9CUCU</name>
<evidence type="ECO:0000313" key="9">
    <source>
        <dbReference type="Proteomes" id="UP001153636"/>
    </source>
</evidence>
<feature type="region of interest" description="Disordered" evidence="6">
    <location>
        <begin position="573"/>
        <end position="647"/>
    </location>
</feature>
<evidence type="ECO:0000256" key="4">
    <source>
        <dbReference type="ARBA" id="ARBA00022989"/>
    </source>
</evidence>
<evidence type="ECO:0000256" key="5">
    <source>
        <dbReference type="ARBA" id="ARBA00023136"/>
    </source>
</evidence>